<feature type="domain" description="HTH tetR-type" evidence="5">
    <location>
        <begin position="43"/>
        <end position="102"/>
    </location>
</feature>
<proteinExistence type="predicted"/>
<evidence type="ECO:0000259" key="5">
    <source>
        <dbReference type="PROSITE" id="PS50977"/>
    </source>
</evidence>
<dbReference type="SUPFAM" id="SSF46689">
    <property type="entry name" value="Homeodomain-like"/>
    <property type="match status" value="1"/>
</dbReference>
<evidence type="ECO:0000313" key="7">
    <source>
        <dbReference type="Proteomes" id="UP000618382"/>
    </source>
</evidence>
<evidence type="ECO:0000313" key="6">
    <source>
        <dbReference type="EMBL" id="GIG32021.1"/>
    </source>
</evidence>
<dbReference type="Gene3D" id="1.10.357.10">
    <property type="entry name" value="Tetracycline Repressor, domain 2"/>
    <property type="match status" value="1"/>
</dbReference>
<dbReference type="InterPro" id="IPR001647">
    <property type="entry name" value="HTH_TetR"/>
</dbReference>
<keyword evidence="1" id="KW-0805">Transcription regulation</keyword>
<dbReference type="Pfam" id="PF00440">
    <property type="entry name" value="TetR_N"/>
    <property type="match status" value="1"/>
</dbReference>
<name>A0ABQ4D8G9_9CELL</name>
<reference evidence="6 7" key="1">
    <citation type="submission" date="2021-01" db="EMBL/GenBank/DDBJ databases">
        <title>Whole genome shotgun sequence of Cellulomonas oligotrophica NBRC 109435.</title>
        <authorList>
            <person name="Komaki H."/>
            <person name="Tamura T."/>
        </authorList>
    </citation>
    <scope>NUCLEOTIDE SEQUENCE [LARGE SCALE GENOMIC DNA]</scope>
    <source>
        <strain evidence="6 7">NBRC 109435</strain>
    </source>
</reference>
<dbReference type="PRINTS" id="PR00455">
    <property type="entry name" value="HTHTETR"/>
</dbReference>
<keyword evidence="3" id="KW-0804">Transcription</keyword>
<gene>
    <name evidence="6" type="ORF">Col01nite_11800</name>
</gene>
<keyword evidence="7" id="KW-1185">Reference proteome</keyword>
<dbReference type="InterPro" id="IPR050109">
    <property type="entry name" value="HTH-type_TetR-like_transc_reg"/>
</dbReference>
<organism evidence="6 7">
    <name type="scientific">Cellulomonas oligotrophica</name>
    <dbReference type="NCBI Taxonomy" id="931536"/>
    <lineage>
        <taxon>Bacteria</taxon>
        <taxon>Bacillati</taxon>
        <taxon>Actinomycetota</taxon>
        <taxon>Actinomycetes</taxon>
        <taxon>Micrococcales</taxon>
        <taxon>Cellulomonadaceae</taxon>
        <taxon>Cellulomonas</taxon>
    </lineage>
</organism>
<comment type="caution">
    <text evidence="6">The sequence shown here is derived from an EMBL/GenBank/DDBJ whole genome shotgun (WGS) entry which is preliminary data.</text>
</comment>
<feature type="DNA-binding region" description="H-T-H motif" evidence="4">
    <location>
        <begin position="65"/>
        <end position="84"/>
    </location>
</feature>
<protein>
    <recommendedName>
        <fullName evidence="5">HTH tetR-type domain-containing protein</fullName>
    </recommendedName>
</protein>
<keyword evidence="2 4" id="KW-0238">DNA-binding</keyword>
<evidence type="ECO:0000256" key="1">
    <source>
        <dbReference type="ARBA" id="ARBA00023015"/>
    </source>
</evidence>
<dbReference type="PROSITE" id="PS50977">
    <property type="entry name" value="HTH_TETR_2"/>
    <property type="match status" value="1"/>
</dbReference>
<dbReference type="Proteomes" id="UP000618382">
    <property type="component" value="Unassembled WGS sequence"/>
</dbReference>
<evidence type="ECO:0000256" key="4">
    <source>
        <dbReference type="PROSITE-ProRule" id="PRU00335"/>
    </source>
</evidence>
<dbReference type="EMBL" id="BONN01000002">
    <property type="protein sequence ID" value="GIG32021.1"/>
    <property type="molecule type" value="Genomic_DNA"/>
</dbReference>
<sequence>MRPPVRPGRVLPPEQLLSERSLTYCRRVPTDQRTGRAAPLPPAERRRAILRAVRPVVAERGLEVTTRELAEAAGVAEGTLFRVFADKRALLREAALDAADASEAVAELAAIDVTAPLDRRLHQVVEVTVARVERVMVWMSLVHRLGPDDSGQADAAQAHQAWAARQRDARAAVHDELARLLAPDAARLRMPVTDAVELLDALLLGVVVRGEQDRRRGVQAQPLTPARLVDLLLHGVLADARPAVTDAPPAPDRKDGADPC</sequence>
<evidence type="ECO:0000256" key="3">
    <source>
        <dbReference type="ARBA" id="ARBA00023163"/>
    </source>
</evidence>
<dbReference type="PANTHER" id="PTHR30055:SF234">
    <property type="entry name" value="HTH-TYPE TRANSCRIPTIONAL REGULATOR BETI"/>
    <property type="match status" value="1"/>
</dbReference>
<accession>A0ABQ4D8G9</accession>
<dbReference type="PANTHER" id="PTHR30055">
    <property type="entry name" value="HTH-TYPE TRANSCRIPTIONAL REGULATOR RUTR"/>
    <property type="match status" value="1"/>
</dbReference>
<evidence type="ECO:0000256" key="2">
    <source>
        <dbReference type="ARBA" id="ARBA00023125"/>
    </source>
</evidence>
<dbReference type="InterPro" id="IPR009057">
    <property type="entry name" value="Homeodomain-like_sf"/>
</dbReference>